<dbReference type="InterPro" id="IPR023401">
    <property type="entry name" value="ODC_N"/>
</dbReference>
<dbReference type="InterPro" id="IPR023866">
    <property type="entry name" value="SbnB"/>
</dbReference>
<dbReference type="NCBIfam" id="TIGR03944">
    <property type="entry name" value="dehyd_SbnB_fam"/>
    <property type="match status" value="1"/>
</dbReference>
<evidence type="ECO:0000313" key="1">
    <source>
        <dbReference type="EMBL" id="KKQ17810.1"/>
    </source>
</evidence>
<sequence>MLYLNEKNLERIGIDWNKTINVIEEAVRCLDKKDFSQPIKLYLRYKDLKNRIIAMPAYIGGSFNITGIKWIASFPDNIKKGIARANSVVILNNADTGKPIAIINAALLSIIRTASVSGLITKYFDKIRKLQNFNLGIIGFGPIGQYHLKMFMDLFGDRIDKVFLYDLKFINKNLITCKHKNKIIITDNWERAYLDSDVFITCTVSKDRYINKKPKSGSLQLNVSLRDYKTDILKHLKNAIIVDDWDEVCRENTDIEIMHKEAGLKKEDVKNIIDVVCRDFLKAIEKKEVVMFNPMGMGVFDIAIGQYYYNQARKKGIGKKFE</sequence>
<dbReference type="InterPro" id="IPR003462">
    <property type="entry name" value="ODC_Mu_crystall"/>
</dbReference>
<proteinExistence type="predicted"/>
<protein>
    <submittedName>
        <fullName evidence="1">Ornithine cyclodeaminase/mu-crystallin family protein</fullName>
    </submittedName>
</protein>
<dbReference type="GO" id="GO:0016639">
    <property type="term" value="F:oxidoreductase activity, acting on the CH-NH2 group of donors, NAD or NADP as acceptor"/>
    <property type="evidence" value="ECO:0007669"/>
    <property type="project" value="InterPro"/>
</dbReference>
<evidence type="ECO:0000313" key="2">
    <source>
        <dbReference type="Proteomes" id="UP000034508"/>
    </source>
</evidence>
<dbReference type="InterPro" id="IPR036291">
    <property type="entry name" value="NAD(P)-bd_dom_sf"/>
</dbReference>
<comment type="caution">
    <text evidence="1">The sequence shown here is derived from an EMBL/GenBank/DDBJ whole genome shotgun (WGS) entry which is preliminary data.</text>
</comment>
<accession>A0A0G0FVF5</accession>
<dbReference type="PIRSF" id="PIRSF001439">
    <property type="entry name" value="CryM"/>
    <property type="match status" value="1"/>
</dbReference>
<dbReference type="PANTHER" id="PTHR13812:SF19">
    <property type="entry name" value="KETIMINE REDUCTASE MU-CRYSTALLIN"/>
    <property type="match status" value="1"/>
</dbReference>
<reference evidence="1 2" key="1">
    <citation type="journal article" date="2015" name="Nature">
        <title>rRNA introns, odd ribosomes, and small enigmatic genomes across a large radiation of phyla.</title>
        <authorList>
            <person name="Brown C.T."/>
            <person name="Hug L.A."/>
            <person name="Thomas B.C."/>
            <person name="Sharon I."/>
            <person name="Castelle C.J."/>
            <person name="Singh A."/>
            <person name="Wilkins M.J."/>
            <person name="Williams K.H."/>
            <person name="Banfield J.F."/>
        </authorList>
    </citation>
    <scope>NUCLEOTIDE SEQUENCE [LARGE SCALE GENOMIC DNA]</scope>
</reference>
<dbReference type="GO" id="GO:0019290">
    <property type="term" value="P:siderophore biosynthetic process"/>
    <property type="evidence" value="ECO:0007669"/>
    <property type="project" value="InterPro"/>
</dbReference>
<name>A0A0G0FVF5_9BACT</name>
<dbReference type="Gene3D" id="3.40.50.720">
    <property type="entry name" value="NAD(P)-binding Rossmann-like Domain"/>
    <property type="match status" value="1"/>
</dbReference>
<dbReference type="SUPFAM" id="SSF51735">
    <property type="entry name" value="NAD(P)-binding Rossmann-fold domains"/>
    <property type="match status" value="1"/>
</dbReference>
<dbReference type="Gene3D" id="3.30.1780.10">
    <property type="entry name" value="ornithine cyclodeaminase, domain 1"/>
    <property type="match status" value="1"/>
</dbReference>
<gene>
    <name evidence="1" type="ORF">US31_C0016G0017</name>
</gene>
<dbReference type="GO" id="GO:0005737">
    <property type="term" value="C:cytoplasm"/>
    <property type="evidence" value="ECO:0007669"/>
    <property type="project" value="TreeGrafter"/>
</dbReference>
<dbReference type="Pfam" id="PF02423">
    <property type="entry name" value="OCD_Mu_crystall"/>
    <property type="match status" value="1"/>
</dbReference>
<dbReference type="PANTHER" id="PTHR13812">
    <property type="entry name" value="KETIMINE REDUCTASE MU-CRYSTALLIN"/>
    <property type="match status" value="1"/>
</dbReference>
<dbReference type="AlphaFoldDB" id="A0A0G0FVF5"/>
<organism evidence="1 2">
    <name type="scientific">Berkelbacteria bacterium GW2011_GWA1_36_9</name>
    <dbReference type="NCBI Taxonomy" id="1618331"/>
    <lineage>
        <taxon>Bacteria</taxon>
        <taxon>Candidatus Berkelbacteria</taxon>
    </lineage>
</organism>
<dbReference type="EMBL" id="LBSM01000016">
    <property type="protein sequence ID" value="KKQ17810.1"/>
    <property type="molecule type" value="Genomic_DNA"/>
</dbReference>
<dbReference type="Proteomes" id="UP000034508">
    <property type="component" value="Unassembled WGS sequence"/>
</dbReference>
<dbReference type="PATRIC" id="fig|1618331.3.peg.778"/>